<dbReference type="GO" id="GO:0006825">
    <property type="term" value="P:copper ion transport"/>
    <property type="evidence" value="ECO:0007669"/>
    <property type="project" value="InterPro"/>
</dbReference>
<organism evidence="8 9">
    <name type="scientific">SAR86 cluster bacterium</name>
    <dbReference type="NCBI Taxonomy" id="2030880"/>
    <lineage>
        <taxon>Bacteria</taxon>
        <taxon>Pseudomonadati</taxon>
        <taxon>Pseudomonadota</taxon>
        <taxon>Gammaproteobacteria</taxon>
        <taxon>SAR86 cluster</taxon>
    </lineage>
</organism>
<gene>
    <name evidence="8" type="ORF">COB20_07395</name>
</gene>
<evidence type="ECO:0000256" key="1">
    <source>
        <dbReference type="ARBA" id="ARBA00004651"/>
    </source>
</evidence>
<evidence type="ECO:0000256" key="3">
    <source>
        <dbReference type="ARBA" id="ARBA00022692"/>
    </source>
</evidence>
<feature type="transmembrane region" description="Helical" evidence="6">
    <location>
        <begin position="206"/>
        <end position="226"/>
    </location>
</feature>
<dbReference type="InterPro" id="IPR032694">
    <property type="entry name" value="CopC/D"/>
</dbReference>
<comment type="function">
    <text evidence="6">Involved in copper resistance.</text>
</comment>
<keyword evidence="3 6" id="KW-0812">Transmembrane</keyword>
<evidence type="ECO:0000256" key="2">
    <source>
        <dbReference type="ARBA" id="ARBA00022475"/>
    </source>
</evidence>
<dbReference type="AlphaFoldDB" id="A0A2A4X4X9"/>
<keyword evidence="2 6" id="KW-1003">Cell membrane</keyword>
<dbReference type="InterPro" id="IPR008457">
    <property type="entry name" value="Cu-R_CopD_dom"/>
</dbReference>
<dbReference type="Pfam" id="PF05425">
    <property type="entry name" value="CopD"/>
    <property type="match status" value="1"/>
</dbReference>
<comment type="subcellular location">
    <subcellularLocation>
        <location evidence="6">Cell inner membrane</location>
        <topology evidence="6">Multi-pass membrane protein</topology>
    </subcellularLocation>
    <subcellularLocation>
        <location evidence="1">Cell membrane</location>
        <topology evidence="1">Multi-pass membrane protein</topology>
    </subcellularLocation>
</comment>
<sequence length="307" mass="33139">MFTLPGIWELASLLAKLLLYIGAFSIAGGSLSAWRYSNADRTLLFSNFSYIFVGTVIGFHGTLLGFLVQVGLINDSGLGGMFDWGMISILLDTSLGDVTLLRLLAFILAGACSVIVLKKLQRSNIDLKDPLTRFLFLLQLVALLALAFSHRITGHVSVLSLVAQISIVVHFAAFALWIGCLYPFLQLSRSLDLEVLQKTLKRFGDNAIVILVALLLGGGLMLYELLESPMALIDTDYGLALLTKLALVLVILGVAAMNKLMLVPVLISSGSTAKLQSSIRYELAIAVAILVVTSYLSTIVGPVEHQL</sequence>
<name>A0A2A4X4X9_9GAMM</name>
<evidence type="ECO:0000313" key="9">
    <source>
        <dbReference type="Proteomes" id="UP000218767"/>
    </source>
</evidence>
<evidence type="ECO:0000256" key="4">
    <source>
        <dbReference type="ARBA" id="ARBA00022989"/>
    </source>
</evidence>
<dbReference type="PANTHER" id="PTHR34820:SF4">
    <property type="entry name" value="INNER MEMBRANE PROTEIN YEBZ"/>
    <property type="match status" value="1"/>
</dbReference>
<protein>
    <recommendedName>
        <fullName evidence="6">Copper resistance protein D</fullName>
    </recommendedName>
</protein>
<evidence type="ECO:0000313" key="8">
    <source>
        <dbReference type="EMBL" id="PCI77732.1"/>
    </source>
</evidence>
<evidence type="ECO:0000259" key="7">
    <source>
        <dbReference type="Pfam" id="PF05425"/>
    </source>
</evidence>
<keyword evidence="5 6" id="KW-0472">Membrane</keyword>
<dbReference type="EMBL" id="NVUL01000043">
    <property type="protein sequence ID" value="PCI77732.1"/>
    <property type="molecule type" value="Genomic_DNA"/>
</dbReference>
<keyword evidence="6" id="KW-0186">Copper</keyword>
<feature type="transmembrane region" description="Helical" evidence="6">
    <location>
        <begin position="130"/>
        <end position="149"/>
    </location>
</feature>
<accession>A0A2A4X4X9</accession>
<keyword evidence="4 6" id="KW-1133">Transmembrane helix</keyword>
<proteinExistence type="inferred from homology"/>
<feature type="transmembrane region" description="Helical" evidence="6">
    <location>
        <begin position="17"/>
        <end position="36"/>
    </location>
</feature>
<feature type="transmembrane region" description="Helical" evidence="6">
    <location>
        <begin position="246"/>
        <end position="267"/>
    </location>
</feature>
<comment type="caution">
    <text evidence="8">The sequence shown here is derived from an EMBL/GenBank/DDBJ whole genome shotgun (WGS) entry which is preliminary data.</text>
</comment>
<dbReference type="GO" id="GO:0046688">
    <property type="term" value="P:response to copper ion"/>
    <property type="evidence" value="ECO:0007669"/>
    <property type="project" value="UniProtKB-UniRule"/>
</dbReference>
<dbReference type="GO" id="GO:0005886">
    <property type="term" value="C:plasma membrane"/>
    <property type="evidence" value="ECO:0007669"/>
    <property type="project" value="UniProtKB-SubCell"/>
</dbReference>
<evidence type="ECO:0000256" key="5">
    <source>
        <dbReference type="ARBA" id="ARBA00023136"/>
    </source>
</evidence>
<keyword evidence="6" id="KW-0997">Cell inner membrane</keyword>
<feature type="domain" description="Copper resistance protein D" evidence="7">
    <location>
        <begin position="198"/>
        <end position="295"/>
    </location>
</feature>
<dbReference type="PANTHER" id="PTHR34820">
    <property type="entry name" value="INNER MEMBRANE PROTEIN YEBZ"/>
    <property type="match status" value="1"/>
</dbReference>
<dbReference type="Proteomes" id="UP000218767">
    <property type="component" value="Unassembled WGS sequence"/>
</dbReference>
<comment type="similarity">
    <text evidence="6">Belongs to the CopD family.</text>
</comment>
<feature type="transmembrane region" description="Helical" evidence="6">
    <location>
        <begin position="100"/>
        <end position="118"/>
    </location>
</feature>
<reference evidence="9" key="1">
    <citation type="submission" date="2017-08" db="EMBL/GenBank/DDBJ databases">
        <title>A dynamic microbial community with high functional redundancy inhabits the cold, oxic subseafloor aquifer.</title>
        <authorList>
            <person name="Tully B.J."/>
            <person name="Wheat C.G."/>
            <person name="Glazer B.T."/>
            <person name="Huber J.A."/>
        </authorList>
    </citation>
    <scope>NUCLEOTIDE SEQUENCE [LARGE SCALE GENOMIC DNA]</scope>
</reference>
<evidence type="ECO:0000256" key="6">
    <source>
        <dbReference type="RuleBase" id="RU369037"/>
    </source>
</evidence>
<feature type="transmembrane region" description="Helical" evidence="6">
    <location>
        <begin position="48"/>
        <end position="73"/>
    </location>
</feature>
<feature type="transmembrane region" description="Helical" evidence="6">
    <location>
        <begin position="279"/>
        <end position="300"/>
    </location>
</feature>
<feature type="transmembrane region" description="Helical" evidence="6">
    <location>
        <begin position="161"/>
        <end position="185"/>
    </location>
</feature>